<protein>
    <submittedName>
        <fullName evidence="1">8173_t:CDS:1</fullName>
    </submittedName>
</protein>
<proteinExistence type="predicted"/>
<feature type="non-terminal residue" evidence="1">
    <location>
        <position position="1"/>
    </location>
</feature>
<dbReference type="Proteomes" id="UP000789831">
    <property type="component" value="Unassembled WGS sequence"/>
</dbReference>
<dbReference type="OrthoDB" id="2446931at2759"/>
<name>A0A9N9N3Q7_9GLOM</name>
<comment type="caution">
    <text evidence="1">The sequence shown here is derived from an EMBL/GenBank/DDBJ whole genome shotgun (WGS) entry which is preliminary data.</text>
</comment>
<evidence type="ECO:0000313" key="2">
    <source>
        <dbReference type="Proteomes" id="UP000789831"/>
    </source>
</evidence>
<organism evidence="1 2">
    <name type="scientific">Ambispora gerdemannii</name>
    <dbReference type="NCBI Taxonomy" id="144530"/>
    <lineage>
        <taxon>Eukaryota</taxon>
        <taxon>Fungi</taxon>
        <taxon>Fungi incertae sedis</taxon>
        <taxon>Mucoromycota</taxon>
        <taxon>Glomeromycotina</taxon>
        <taxon>Glomeromycetes</taxon>
        <taxon>Archaeosporales</taxon>
        <taxon>Ambisporaceae</taxon>
        <taxon>Ambispora</taxon>
    </lineage>
</organism>
<accession>A0A9N9N3Q7</accession>
<keyword evidence="2" id="KW-1185">Reference proteome</keyword>
<gene>
    <name evidence="1" type="ORF">AGERDE_LOCUS13417</name>
</gene>
<reference evidence="1" key="1">
    <citation type="submission" date="2021-06" db="EMBL/GenBank/DDBJ databases">
        <authorList>
            <person name="Kallberg Y."/>
            <person name="Tangrot J."/>
            <person name="Rosling A."/>
        </authorList>
    </citation>
    <scope>NUCLEOTIDE SEQUENCE</scope>
    <source>
        <strain evidence="1">MT106</strain>
    </source>
</reference>
<dbReference type="AlphaFoldDB" id="A0A9N9N3Q7"/>
<dbReference type="EMBL" id="CAJVPL010017526">
    <property type="protein sequence ID" value="CAG8699080.1"/>
    <property type="molecule type" value="Genomic_DNA"/>
</dbReference>
<sequence length="109" mass="12237">DALKHIGKWVMSVAESDDQKLQERLLSLITPTLDIFNNKTMDKNSSKIETVKLPSKLLVRTALRMGKVESNSLIKERSQVVTTEKTSMMGEKLGRGILSSYSEIQQNIS</sequence>
<feature type="non-terminal residue" evidence="1">
    <location>
        <position position="109"/>
    </location>
</feature>
<evidence type="ECO:0000313" key="1">
    <source>
        <dbReference type="EMBL" id="CAG8699080.1"/>
    </source>
</evidence>